<evidence type="ECO:0000313" key="2">
    <source>
        <dbReference type="Proteomes" id="UP000033636"/>
    </source>
</evidence>
<organism evidence="1 2">
    <name type="scientific">Thermoproteus sp. AZ2</name>
    <dbReference type="NCBI Taxonomy" id="1609232"/>
    <lineage>
        <taxon>Archaea</taxon>
        <taxon>Thermoproteota</taxon>
        <taxon>Thermoprotei</taxon>
        <taxon>Thermoproteales</taxon>
        <taxon>Thermoproteaceae</taxon>
        <taxon>Thermoproteus</taxon>
    </lineage>
</organism>
<evidence type="ECO:0000313" key="1">
    <source>
        <dbReference type="EMBL" id="MFB6490240.1"/>
    </source>
</evidence>
<name>A0ACC6V0T9_9CREN</name>
<gene>
    <name evidence="1" type="primary">rqcH</name>
    <name evidence="1" type="ORF">TU35_003160</name>
</gene>
<sequence length="620" mass="69522">MKTSLTVIDLYASAREIGGLIGRRVENIYAAPSGYLLKFAGGFYVVINESRASITGVVGQKTYKGAETLRGLIRDSRLTAVEVPRFDKILLLRFEDVELITELLRPFNLIAVRGGKVVWVDRYYRGKDREVKPGAPYAPPPMPYVDPLARPSEALERLKAAQDVKRALIRELGLGPEVAEEVYARGGGDAEASLKALHGLVKEVREGELSPTIYLAGGGPITTTPVEYISVRYEAKERVEAFWKALDKYFAELEIRRALEQQTEEVEAERARLAQSLEKLRKEAEEYKKRAEELRARAKALLDAKYEVEETLERLEGRGRIRILNVDKRARKVFVECCGAQYELSYAEPLGRQIEAMFEEAKELLRKAQRAEEAAARLSQELERLEAERRAAEESIRASIRRAAERSWFEKFRWTLTSRRTPALGGRDASQNEALVKRYLKEDYLFIHADIPGASAVVAKPAADELELLELAQFAASYSRAWKAGIHALDVFWVPGRQVSKKPPSGEYLAKGSFMVYGSKNWVRHVRLEIAVGYRSDGDVVRIVAASPKSIALLAEKYAVLTPGSGEKSRTAKELGKRWGLPQYSLDELMGALPGPAEVEEYGEGAPIPWEEVESAFAEW</sequence>
<accession>A0ACC6V0T9</accession>
<proteinExistence type="predicted"/>
<dbReference type="Proteomes" id="UP000033636">
    <property type="component" value="Unassembled WGS sequence"/>
</dbReference>
<reference evidence="1" key="1">
    <citation type="submission" date="2024-07" db="EMBL/GenBank/DDBJ databases">
        <title>Metagenome and Metagenome-Assembled Genomes of Archaea from a hot spring from the geothermal field of Los Azufres, Mexico.</title>
        <authorList>
            <person name="Marin-Paredes R."/>
            <person name="Martinez-Romero E."/>
            <person name="Servin-Garciduenas L.E."/>
        </authorList>
    </citation>
    <scope>NUCLEOTIDE SEQUENCE</scope>
</reference>
<dbReference type="EMBL" id="JZWT02000006">
    <property type="protein sequence ID" value="MFB6490240.1"/>
    <property type="molecule type" value="Genomic_DNA"/>
</dbReference>
<protein>
    <submittedName>
        <fullName evidence="1">Ribosome rescue protein RqcH</fullName>
    </submittedName>
</protein>
<comment type="caution">
    <text evidence="1">The sequence shown here is derived from an EMBL/GenBank/DDBJ whole genome shotgun (WGS) entry which is preliminary data.</text>
</comment>